<organism evidence="1 2">
    <name type="scientific">Colletotrichum scovillei</name>
    <dbReference type="NCBI Taxonomy" id="1209932"/>
    <lineage>
        <taxon>Eukaryota</taxon>
        <taxon>Fungi</taxon>
        <taxon>Dikarya</taxon>
        <taxon>Ascomycota</taxon>
        <taxon>Pezizomycotina</taxon>
        <taxon>Sordariomycetes</taxon>
        <taxon>Hypocreomycetidae</taxon>
        <taxon>Glomerellales</taxon>
        <taxon>Glomerellaceae</taxon>
        <taxon>Colletotrichum</taxon>
        <taxon>Colletotrichum acutatum species complex</taxon>
    </lineage>
</organism>
<comment type="caution">
    <text evidence="1">The sequence shown here is derived from an EMBL/GenBank/DDBJ whole genome shotgun (WGS) entry which is preliminary data.</text>
</comment>
<gene>
    <name evidence="1" type="ORF">JMJ77_014676</name>
</gene>
<evidence type="ECO:0000313" key="1">
    <source>
        <dbReference type="EMBL" id="KAG7046446.1"/>
    </source>
</evidence>
<evidence type="ECO:0000313" key="2">
    <source>
        <dbReference type="Proteomes" id="UP000699042"/>
    </source>
</evidence>
<dbReference type="EMBL" id="JAESDN010000008">
    <property type="protein sequence ID" value="KAG7046446.1"/>
    <property type="molecule type" value="Genomic_DNA"/>
</dbReference>
<dbReference type="Proteomes" id="UP000699042">
    <property type="component" value="Unassembled WGS sequence"/>
</dbReference>
<sequence length="107" mass="12319">MGSHQQESSSISDRYGSICPLLQHPCRCRRHRRAVTFRGERRCVCVLYPPCYRDSVRLSPRLGSTVDKVNPRDEVVGWIIGSRPRTGEPSWMGKELVPHRCTRVLEN</sequence>
<name>A0A9P7QYZ6_9PEZI</name>
<dbReference type="AlphaFoldDB" id="A0A9P7QYZ6"/>
<accession>A0A9P7QYZ6</accession>
<keyword evidence="2" id="KW-1185">Reference proteome</keyword>
<feature type="non-terminal residue" evidence="1">
    <location>
        <position position="1"/>
    </location>
</feature>
<proteinExistence type="predicted"/>
<protein>
    <submittedName>
        <fullName evidence="1">Uncharacterized protein</fullName>
    </submittedName>
</protein>
<reference evidence="1" key="1">
    <citation type="submission" date="2021-05" db="EMBL/GenBank/DDBJ databases">
        <title>Comparative genomics of three Colletotrichum scovillei strains and genetic complementation revealed genes involved fungal growth and virulence on chili pepper.</title>
        <authorList>
            <person name="Hsieh D.-K."/>
            <person name="Chuang S.-C."/>
            <person name="Chen C.-Y."/>
            <person name="Chao Y.-T."/>
            <person name="Lu M.-Y.J."/>
            <person name="Lee M.-H."/>
            <person name="Shih M.-C."/>
        </authorList>
    </citation>
    <scope>NUCLEOTIDE SEQUENCE</scope>
    <source>
        <strain evidence="1">Coll-153</strain>
    </source>
</reference>